<dbReference type="InterPro" id="IPR002347">
    <property type="entry name" value="SDR_fam"/>
</dbReference>
<evidence type="ECO:0000256" key="2">
    <source>
        <dbReference type="ARBA" id="ARBA00022857"/>
    </source>
</evidence>
<dbReference type="PRINTS" id="PR00081">
    <property type="entry name" value="GDHRDH"/>
</dbReference>
<dbReference type="Gene3D" id="3.40.50.720">
    <property type="entry name" value="NAD(P)-binding Rossmann-like Domain"/>
    <property type="match status" value="1"/>
</dbReference>
<dbReference type="CDD" id="cd05324">
    <property type="entry name" value="carb_red_PTCR-like_SDR_c"/>
    <property type="match status" value="1"/>
</dbReference>
<comment type="caution">
    <text evidence="6">The sequence shown here is derived from an EMBL/GenBank/DDBJ whole genome shotgun (WGS) entry which is preliminary data.</text>
</comment>
<dbReference type="InterPro" id="IPR045313">
    <property type="entry name" value="CBR1-like"/>
</dbReference>
<evidence type="ECO:0000313" key="7">
    <source>
        <dbReference type="Proteomes" id="UP000298416"/>
    </source>
</evidence>
<dbReference type="Pfam" id="PF00106">
    <property type="entry name" value="adh_short"/>
    <property type="match status" value="1"/>
</dbReference>
<reference evidence="6" key="2">
    <citation type="submission" date="2020-08" db="EMBL/GenBank/DDBJ databases">
        <title>Plant Genome Project.</title>
        <authorList>
            <person name="Zhang R.-G."/>
        </authorList>
    </citation>
    <scope>NUCLEOTIDE SEQUENCE</scope>
    <source>
        <strain evidence="6">Huo1</strain>
        <tissue evidence="6">Leaf</tissue>
    </source>
</reference>
<sequence>MPNLLNVVSYAMPHPFPLTTCVDPHSKKTKYHRSMAEAAARYALVTGGNKGIGLEISKQLASKGIVVILTSRDEKRGLEALQSLKDSGLSDYVIFHQLDVVDSASIAAAAQFLTTKYGRLDILVNNAGILGAGLDNVSNVQLQEVVEATAAALFANSKAETSMKASGTMIQTYEAAEDCVRTNFHGVKRVTEAFIPLLQLSASPTIVNVSSIGGHLNHLRNERAKAVLSNEVGLTEESIDEVVREFLIDFKEGRLEENKWLTHIGAAYQVSKAALNAYTKVLAKKHTDFIINSLCPGFARTDLSGHLGAISAEEAAQKVVRVALLPRGGPSGAFFYDKDVYGVAT</sequence>
<organism evidence="6">
    <name type="scientific">Salvia splendens</name>
    <name type="common">Scarlet sage</name>
    <dbReference type="NCBI Taxonomy" id="180675"/>
    <lineage>
        <taxon>Eukaryota</taxon>
        <taxon>Viridiplantae</taxon>
        <taxon>Streptophyta</taxon>
        <taxon>Embryophyta</taxon>
        <taxon>Tracheophyta</taxon>
        <taxon>Spermatophyta</taxon>
        <taxon>Magnoliopsida</taxon>
        <taxon>eudicotyledons</taxon>
        <taxon>Gunneridae</taxon>
        <taxon>Pentapetalae</taxon>
        <taxon>asterids</taxon>
        <taxon>lamiids</taxon>
        <taxon>Lamiales</taxon>
        <taxon>Lamiaceae</taxon>
        <taxon>Nepetoideae</taxon>
        <taxon>Mentheae</taxon>
        <taxon>Salviinae</taxon>
        <taxon>Salvia</taxon>
        <taxon>Salvia subgen. Calosphace</taxon>
        <taxon>core Calosphace</taxon>
    </lineage>
</organism>
<dbReference type="AlphaFoldDB" id="A0A8X8WXZ4"/>
<evidence type="ECO:0000256" key="5">
    <source>
        <dbReference type="RuleBase" id="RU369024"/>
    </source>
</evidence>
<dbReference type="PRINTS" id="PR00080">
    <property type="entry name" value="SDRFAMILY"/>
</dbReference>
<dbReference type="EC" id="1.1.1.-" evidence="5"/>
<evidence type="ECO:0000256" key="3">
    <source>
        <dbReference type="ARBA" id="ARBA00023002"/>
    </source>
</evidence>
<keyword evidence="3 5" id="KW-0560">Oxidoreductase</keyword>
<evidence type="ECO:0000313" key="6">
    <source>
        <dbReference type="EMBL" id="KAG6402799.1"/>
    </source>
</evidence>
<dbReference type="SUPFAM" id="SSF51735">
    <property type="entry name" value="NAD(P)-binding Rossmann-fold domains"/>
    <property type="match status" value="1"/>
</dbReference>
<gene>
    <name evidence="6" type="ORF">SASPL_135012</name>
</gene>
<reference evidence="6" key="1">
    <citation type="submission" date="2018-01" db="EMBL/GenBank/DDBJ databases">
        <authorList>
            <person name="Mao J.F."/>
        </authorList>
    </citation>
    <scope>NUCLEOTIDE SEQUENCE</scope>
    <source>
        <strain evidence="6">Huo1</strain>
        <tissue evidence="6">Leaf</tissue>
    </source>
</reference>
<keyword evidence="2 5" id="KW-0521">NADP</keyword>
<dbReference type="PANTHER" id="PTHR43490:SF98">
    <property type="entry name" value="OS02G0640600 PROTEIN"/>
    <property type="match status" value="1"/>
</dbReference>
<comment type="similarity">
    <text evidence="1 4">Belongs to the short-chain dehydrogenases/reductases (SDR) family.</text>
</comment>
<dbReference type="GO" id="GO:0016616">
    <property type="term" value="F:oxidoreductase activity, acting on the CH-OH group of donors, NAD or NADP as acceptor"/>
    <property type="evidence" value="ECO:0007669"/>
    <property type="project" value="InterPro"/>
</dbReference>
<dbReference type="Proteomes" id="UP000298416">
    <property type="component" value="Unassembled WGS sequence"/>
</dbReference>
<proteinExistence type="inferred from homology"/>
<dbReference type="EMBL" id="PNBA02000013">
    <property type="protein sequence ID" value="KAG6402799.1"/>
    <property type="molecule type" value="Genomic_DNA"/>
</dbReference>
<dbReference type="InterPro" id="IPR036291">
    <property type="entry name" value="NAD(P)-bd_dom_sf"/>
</dbReference>
<protein>
    <recommendedName>
        <fullName evidence="5">Short-chain dehydrogenase/reductase</fullName>
        <ecNumber evidence="5">1.1.1.-</ecNumber>
    </recommendedName>
</protein>
<accession>A0A8X8WXZ4</accession>
<dbReference type="GO" id="GO:0016020">
    <property type="term" value="C:membrane"/>
    <property type="evidence" value="ECO:0007669"/>
    <property type="project" value="TreeGrafter"/>
</dbReference>
<dbReference type="PANTHER" id="PTHR43490">
    <property type="entry name" value="(+)-NEOMENTHOL DEHYDROGENASE"/>
    <property type="match status" value="1"/>
</dbReference>
<keyword evidence="7" id="KW-1185">Reference proteome</keyword>
<evidence type="ECO:0000256" key="4">
    <source>
        <dbReference type="RuleBase" id="RU000363"/>
    </source>
</evidence>
<evidence type="ECO:0000256" key="1">
    <source>
        <dbReference type="ARBA" id="ARBA00006484"/>
    </source>
</evidence>
<name>A0A8X8WXZ4_SALSN</name>
<dbReference type="OrthoDB" id="1933717at2759"/>